<organism evidence="1 2">
    <name type="scientific">Rathayibacter caricis DSM 15933</name>
    <dbReference type="NCBI Taxonomy" id="1328867"/>
    <lineage>
        <taxon>Bacteria</taxon>
        <taxon>Bacillati</taxon>
        <taxon>Actinomycetota</taxon>
        <taxon>Actinomycetes</taxon>
        <taxon>Micrococcales</taxon>
        <taxon>Microbacteriaceae</taxon>
        <taxon>Rathayibacter</taxon>
    </lineage>
</organism>
<evidence type="ECO:0000313" key="1">
    <source>
        <dbReference type="EMBL" id="PTL72760.1"/>
    </source>
</evidence>
<dbReference type="RefSeq" id="WP_107574409.1">
    <property type="nucleotide sequence ID" value="NZ_PZPL01000001.1"/>
</dbReference>
<accession>A0A2T4UTA3</accession>
<dbReference type="EMBL" id="PZPL01000001">
    <property type="protein sequence ID" value="PTL72760.1"/>
    <property type="molecule type" value="Genomic_DNA"/>
</dbReference>
<evidence type="ECO:0000313" key="2">
    <source>
        <dbReference type="Proteomes" id="UP000241085"/>
    </source>
</evidence>
<protein>
    <submittedName>
        <fullName evidence="1">Uncharacterized protein</fullName>
    </submittedName>
</protein>
<dbReference type="Proteomes" id="UP000241085">
    <property type="component" value="Unassembled WGS sequence"/>
</dbReference>
<dbReference type="AlphaFoldDB" id="A0A2T4UTA3"/>
<keyword evidence="2" id="KW-1185">Reference proteome</keyword>
<sequence length="224" mass="23450">MSTARRASRRLRFRGRIAGFGTASGTRLVLGLWERTPLGAFSDAMIERADGHRTLIAPTGDVADLISATYTFDEIVVAPVGTRRITGGLAVTAGGLEVALQLGGVTPLGRLLRIVPRPVAESPVWLTAISPVASLLVRGVRTAGSAGGGRREYYGVRTIRRVRGVTASLDGSDLGGLRPLTPPVRFGFSSAPAEPAIVDVTTTIVLPRGGETAPRRDEEKGAAS</sequence>
<proteinExistence type="predicted"/>
<name>A0A2T4UTA3_9MICO</name>
<gene>
    <name evidence="1" type="ORF">C1I63_07805</name>
</gene>
<comment type="caution">
    <text evidence="1">The sequence shown here is derived from an EMBL/GenBank/DDBJ whole genome shotgun (WGS) entry which is preliminary data.</text>
</comment>
<reference evidence="1 2" key="1">
    <citation type="submission" date="2018-03" db="EMBL/GenBank/DDBJ databases">
        <title>Bacteriophage NCPPB3778 and a type I-E CRISPR drive the evolution of the US Biological Select Agent, Rathayibacter toxicus.</title>
        <authorList>
            <person name="Davis E.W.II."/>
            <person name="Tabima J.F."/>
            <person name="Weisberg A.J."/>
            <person name="Dantas Lopes L."/>
            <person name="Wiseman M.S."/>
            <person name="Wiseman M.S."/>
            <person name="Pupko T."/>
            <person name="Belcher M.S."/>
            <person name="Sechler A.J."/>
            <person name="Tancos M.A."/>
            <person name="Schroeder B.K."/>
            <person name="Murray T.D."/>
            <person name="Luster D.G."/>
            <person name="Schneider W.L."/>
            <person name="Rogers E."/>
            <person name="Andreote F.D."/>
            <person name="Grunwald N.J."/>
            <person name="Putnam M.L."/>
            <person name="Chang J.H."/>
        </authorList>
    </citation>
    <scope>NUCLEOTIDE SEQUENCE [LARGE SCALE GENOMIC DNA]</scope>
    <source>
        <strain evidence="1 2">DSM 15933</strain>
    </source>
</reference>